<dbReference type="RefSeq" id="XP_011684168.1">
    <property type="nucleotide sequence ID" value="XM_011685866.2"/>
</dbReference>
<keyword evidence="13" id="KW-0325">Glycoprotein</keyword>
<dbReference type="InterPro" id="IPR001675">
    <property type="entry name" value="Glyco_trans_29"/>
</dbReference>
<feature type="coiled-coil region" evidence="15">
    <location>
        <begin position="91"/>
        <end position="118"/>
    </location>
</feature>
<evidence type="ECO:0000256" key="1">
    <source>
        <dbReference type="ARBA" id="ARBA00004323"/>
    </source>
</evidence>
<keyword evidence="12" id="KW-1015">Disulfide bond</keyword>
<comment type="catalytic activity">
    <reaction evidence="14">
        <text>a ganglioside GM1b (d18:1(4E)) + CMP-N-acetyl-beta-neuraminate = a ganglioside GD1alpha (d18:1(4E)) + CMP + H(+)</text>
        <dbReference type="Rhea" id="RHEA:41968"/>
        <dbReference type="ChEBI" id="CHEBI:15378"/>
        <dbReference type="ChEBI" id="CHEBI:57812"/>
        <dbReference type="ChEBI" id="CHEBI:60377"/>
        <dbReference type="ChEBI" id="CHEBI:78568"/>
        <dbReference type="ChEBI" id="CHEBI:78569"/>
    </reaction>
    <physiologicalReaction direction="left-to-right" evidence="14">
        <dbReference type="Rhea" id="RHEA:41969"/>
    </physiologicalReaction>
</comment>
<dbReference type="Proteomes" id="UP000007110">
    <property type="component" value="Unassembled WGS sequence"/>
</dbReference>
<dbReference type="PANTHER" id="PTHR45906:SF1">
    <property type="entry name" value="ALPHA-N-ACETYL-NEURAMINYL-2,3-BETA-GALACTOSYL-1, 3-N-ACETYL-GALACTOSAMINIDE ALPHA-2,6-SIALYLTRANSFERASE-LIKE"/>
    <property type="match status" value="1"/>
</dbReference>
<evidence type="ECO:0000256" key="2">
    <source>
        <dbReference type="ARBA" id="ARBA00006003"/>
    </source>
</evidence>
<dbReference type="OrthoDB" id="10264956at2759"/>
<keyword evidence="6" id="KW-0735">Signal-anchor</keyword>
<dbReference type="EnsemblMetazoa" id="XM_001197608">
    <property type="protein sequence ID" value="XP_001197608"/>
    <property type="gene ID" value="LOC757189"/>
</dbReference>
<keyword evidence="10" id="KW-0443">Lipid metabolism</keyword>
<dbReference type="PANTHER" id="PTHR45906">
    <property type="entry name" value="ALPHA-N-ACETYL-NEURAMINYL-2,3-BETA-GALACTOSYL-1, 3-N-ACETYL-GALACTOSAMINIDE ALPHA-2,6-SIALYLTRANSFERASE-LIKE"/>
    <property type="match status" value="1"/>
</dbReference>
<evidence type="ECO:0000256" key="16">
    <source>
        <dbReference type="SAM" id="Phobius"/>
    </source>
</evidence>
<dbReference type="GO" id="GO:0001574">
    <property type="term" value="P:ganglioside biosynthetic process"/>
    <property type="evidence" value="ECO:0000318"/>
    <property type="project" value="GO_Central"/>
</dbReference>
<evidence type="ECO:0000256" key="12">
    <source>
        <dbReference type="ARBA" id="ARBA00023157"/>
    </source>
</evidence>
<keyword evidence="8 16" id="KW-1133">Transmembrane helix</keyword>
<evidence type="ECO:0000256" key="15">
    <source>
        <dbReference type="SAM" id="Coils"/>
    </source>
</evidence>
<comment type="similarity">
    <text evidence="2">Belongs to the glycosyltransferase 29 family.</text>
</comment>
<keyword evidence="18" id="KW-1185">Reference proteome</keyword>
<reference evidence="18" key="1">
    <citation type="submission" date="2015-02" db="EMBL/GenBank/DDBJ databases">
        <title>Genome sequencing for Strongylocentrotus purpuratus.</title>
        <authorList>
            <person name="Murali S."/>
            <person name="Liu Y."/>
            <person name="Vee V."/>
            <person name="English A."/>
            <person name="Wang M."/>
            <person name="Skinner E."/>
            <person name="Han Y."/>
            <person name="Muzny D.M."/>
            <person name="Worley K.C."/>
            <person name="Gibbs R.A."/>
        </authorList>
    </citation>
    <scope>NUCLEOTIDE SEQUENCE</scope>
</reference>
<dbReference type="RefSeq" id="XP_001197608.2">
    <property type="nucleotide sequence ID" value="XM_001197608.4"/>
</dbReference>
<accession>A0A7M7HNK2</accession>
<organism evidence="17 18">
    <name type="scientific">Strongylocentrotus purpuratus</name>
    <name type="common">Purple sea urchin</name>
    <dbReference type="NCBI Taxonomy" id="7668"/>
    <lineage>
        <taxon>Eukaryota</taxon>
        <taxon>Metazoa</taxon>
        <taxon>Echinodermata</taxon>
        <taxon>Eleutherozoa</taxon>
        <taxon>Echinozoa</taxon>
        <taxon>Echinoidea</taxon>
        <taxon>Euechinoidea</taxon>
        <taxon>Echinacea</taxon>
        <taxon>Camarodonta</taxon>
        <taxon>Echinidea</taxon>
        <taxon>Strongylocentrotidae</taxon>
        <taxon>Strongylocentrotus</taxon>
    </lineage>
</organism>
<evidence type="ECO:0000256" key="9">
    <source>
        <dbReference type="ARBA" id="ARBA00023034"/>
    </source>
</evidence>
<reference evidence="17" key="2">
    <citation type="submission" date="2021-01" db="UniProtKB">
        <authorList>
            <consortium name="EnsemblMetazoa"/>
        </authorList>
    </citation>
    <scope>IDENTIFICATION</scope>
</reference>
<dbReference type="GO" id="GO:0000139">
    <property type="term" value="C:Golgi membrane"/>
    <property type="evidence" value="ECO:0007669"/>
    <property type="project" value="UniProtKB-SubCell"/>
</dbReference>
<keyword evidence="7" id="KW-0730">Sialic acid</keyword>
<protein>
    <submittedName>
        <fullName evidence="17">Uncharacterized protein</fullName>
    </submittedName>
</protein>
<dbReference type="GO" id="GO:0001665">
    <property type="term" value="F:alpha-N-acetylgalactosaminide alpha-2,6-sialyltransferase activity"/>
    <property type="evidence" value="ECO:0000318"/>
    <property type="project" value="GO_Central"/>
</dbReference>
<dbReference type="EnsemblMetazoa" id="XM_011685866">
    <property type="protein sequence ID" value="XP_011684168"/>
    <property type="gene ID" value="LOC757189"/>
</dbReference>
<evidence type="ECO:0000256" key="7">
    <source>
        <dbReference type="ARBA" id="ARBA00022981"/>
    </source>
</evidence>
<name>A0A7M7HNK2_STRPU</name>
<evidence type="ECO:0000256" key="13">
    <source>
        <dbReference type="ARBA" id="ARBA00023180"/>
    </source>
</evidence>
<dbReference type="CDD" id="cd23965">
    <property type="entry name" value="GT29_ST6GALNAC3_4_5_6"/>
    <property type="match status" value="1"/>
</dbReference>
<evidence type="ECO:0000256" key="4">
    <source>
        <dbReference type="ARBA" id="ARBA00022679"/>
    </source>
</evidence>
<dbReference type="KEGG" id="spu:757189"/>
<evidence type="ECO:0000256" key="8">
    <source>
        <dbReference type="ARBA" id="ARBA00022989"/>
    </source>
</evidence>
<dbReference type="GeneID" id="757189"/>
<comment type="subcellular location">
    <subcellularLocation>
        <location evidence="1">Golgi apparatus membrane</location>
        <topology evidence="1">Single-pass type II membrane protein</topology>
    </subcellularLocation>
</comment>
<dbReference type="Gene3D" id="3.90.1480.20">
    <property type="entry name" value="Glycosyl transferase family 29"/>
    <property type="match status" value="1"/>
</dbReference>
<keyword evidence="4" id="KW-0808">Transferase</keyword>
<evidence type="ECO:0000256" key="5">
    <source>
        <dbReference type="ARBA" id="ARBA00022692"/>
    </source>
</evidence>
<keyword evidence="15" id="KW-0175">Coiled coil</keyword>
<evidence type="ECO:0000256" key="3">
    <source>
        <dbReference type="ARBA" id="ARBA00022676"/>
    </source>
</evidence>
<evidence type="ECO:0000256" key="10">
    <source>
        <dbReference type="ARBA" id="ARBA00023098"/>
    </source>
</evidence>
<keyword evidence="11 16" id="KW-0472">Membrane</keyword>
<evidence type="ECO:0000256" key="11">
    <source>
        <dbReference type="ARBA" id="ARBA00023136"/>
    </source>
</evidence>
<keyword evidence="9" id="KW-0333">Golgi apparatus</keyword>
<dbReference type="AlphaFoldDB" id="A0A7M7HNK2"/>
<evidence type="ECO:0000256" key="6">
    <source>
        <dbReference type="ARBA" id="ARBA00022968"/>
    </source>
</evidence>
<dbReference type="Pfam" id="PF00777">
    <property type="entry name" value="Glyco_transf_29"/>
    <property type="match status" value="1"/>
</dbReference>
<evidence type="ECO:0000256" key="14">
    <source>
        <dbReference type="ARBA" id="ARBA00043744"/>
    </source>
</evidence>
<dbReference type="InterPro" id="IPR038578">
    <property type="entry name" value="GT29-like_sf"/>
</dbReference>
<feature type="transmembrane region" description="Helical" evidence="16">
    <location>
        <begin position="36"/>
        <end position="59"/>
    </location>
</feature>
<dbReference type="OMA" id="NECRMYK"/>
<keyword evidence="3" id="KW-0328">Glycosyltransferase</keyword>
<evidence type="ECO:0000313" key="18">
    <source>
        <dbReference type="Proteomes" id="UP000007110"/>
    </source>
</evidence>
<dbReference type="InParanoid" id="A0A7M7HNK2"/>
<sequence length="372" mass="43597">MPYKSYNRPLTGIPPGYRRYAEPHTKSLCCCGCPNIFAAILLYGMLATIFMVAFICFTASPGHQYERDKDPFNSKTYYRRKTKEDIGLYEPKQKEEHLEELKRRLADLRDDYRDIKDLKKKYYSRCKTCSLVTSSGRLLFHQAGEEIDSAECVIRMNNAPVIGYEEYVGKRTTTRIVCFRSVANLRKSMLAGKGHTDEVVVWGAENPSHGRWAMSKLKMLMRQYLQTKWFSLKDVGEEKVNVIFESETGISRAKSHTWLSTGLFTMLFALQACDNVTVYGMVDENYCKANADTEAPYHYWENLPWNECEFLNMHEKEKKQGHRYLTEKALYRRFASMFNLKFRYPEWNLTNGSQVDINSPFREKYMKEHPQR</sequence>
<evidence type="ECO:0000313" key="17">
    <source>
        <dbReference type="EnsemblMetazoa" id="XP_011684168"/>
    </source>
</evidence>
<keyword evidence="5 16" id="KW-0812">Transmembrane</keyword>
<proteinExistence type="inferred from homology"/>